<keyword evidence="3 4" id="KW-0808">Transferase</keyword>
<feature type="binding site" description="in other chain" evidence="4">
    <location>
        <position position="191"/>
    </location>
    <ligand>
        <name>dUMP</name>
        <dbReference type="ChEBI" id="CHEBI:246422"/>
        <note>ligand shared between dimeric partners</note>
    </ligand>
</feature>
<gene>
    <name evidence="4" type="primary">thyA</name>
    <name evidence="6" type="ORF">WM40_17520</name>
</gene>
<dbReference type="HAMAP" id="MF_00008">
    <property type="entry name" value="Thymidy_synth_bact"/>
    <property type="match status" value="1"/>
</dbReference>
<comment type="caution">
    <text evidence="6">The sequence shown here is derived from an EMBL/GenBank/DDBJ whole genome shotgun (WGS) entry which is preliminary data.</text>
</comment>
<feature type="binding site" evidence="4">
    <location>
        <position position="277"/>
    </location>
    <ligand>
        <name>(6R)-5,10-methylene-5,6,7,8-tetrahydrofolate</name>
        <dbReference type="ChEBI" id="CHEBI:15636"/>
    </ligand>
</feature>
<keyword evidence="4" id="KW-0545">Nucleotide biosynthesis</keyword>
<evidence type="ECO:0000259" key="5">
    <source>
        <dbReference type="Pfam" id="PF00303"/>
    </source>
</evidence>
<evidence type="ECO:0000313" key="6">
    <source>
        <dbReference type="EMBL" id="KKB62430.1"/>
    </source>
</evidence>
<dbReference type="EC" id="2.1.1.45" evidence="1 4"/>
<feature type="domain" description="Thymidylate synthase/dCMP hydroxymethylase" evidence="5">
    <location>
        <begin position="3"/>
        <end position="278"/>
    </location>
</feature>
<comment type="subcellular location">
    <subcellularLocation>
        <location evidence="4">Cytoplasm</location>
    </subcellularLocation>
</comment>
<dbReference type="NCBIfam" id="TIGR03284">
    <property type="entry name" value="thym_sym"/>
    <property type="match status" value="2"/>
</dbReference>
<feature type="binding site" evidence="4">
    <location>
        <begin position="127"/>
        <end position="128"/>
    </location>
    <ligand>
        <name>dUMP</name>
        <dbReference type="ChEBI" id="CHEBI:246422"/>
        <note>ligand shared between dimeric partners</note>
    </ligand>
</feature>
<dbReference type="NCBIfam" id="NF002497">
    <property type="entry name" value="PRK01827.1-3"/>
    <property type="match status" value="1"/>
</dbReference>
<dbReference type="RefSeq" id="WP_046153515.1">
    <property type="nucleotide sequence ID" value="NZ_CADFGU010000013.1"/>
</dbReference>
<evidence type="ECO:0000256" key="4">
    <source>
        <dbReference type="HAMAP-Rule" id="MF_00008"/>
    </source>
</evidence>
<proteinExistence type="inferred from homology"/>
<keyword evidence="2 4" id="KW-0489">Methyltransferase</keyword>
<dbReference type="SUPFAM" id="SSF55831">
    <property type="entry name" value="Thymidylate synthase/dCMP hydroxymethylase"/>
    <property type="match status" value="1"/>
</dbReference>
<feature type="binding site" description="in other chain" evidence="4">
    <location>
        <position position="22"/>
    </location>
    <ligand>
        <name>dUMP</name>
        <dbReference type="ChEBI" id="CHEBI:246422"/>
        <note>ligand shared between dimeric partners</note>
    </ligand>
</feature>
<dbReference type="InterPro" id="IPR023451">
    <property type="entry name" value="Thymidate_synth/dCMP_Mease_dom"/>
</dbReference>
<dbReference type="OrthoDB" id="9774633at2"/>
<organism evidence="6 7">
    <name type="scientific">Robbsia andropogonis</name>
    <dbReference type="NCBI Taxonomy" id="28092"/>
    <lineage>
        <taxon>Bacteria</taxon>
        <taxon>Pseudomonadati</taxon>
        <taxon>Pseudomonadota</taxon>
        <taxon>Betaproteobacteria</taxon>
        <taxon>Burkholderiales</taxon>
        <taxon>Burkholderiaceae</taxon>
        <taxon>Robbsia</taxon>
    </lineage>
</organism>
<accession>A0A0F5JXJ9</accession>
<comment type="similarity">
    <text evidence="4">Belongs to the thymidylate synthase family. Bacterial-type ThyA subfamily.</text>
</comment>
<comment type="subunit">
    <text evidence="4">Homodimer.</text>
</comment>
<feature type="active site" description="Nucleophile" evidence="4">
    <location>
        <position position="160"/>
    </location>
</feature>
<dbReference type="PATRIC" id="fig|28092.6.peg.4122"/>
<dbReference type="AlphaFoldDB" id="A0A0F5JXJ9"/>
<dbReference type="Gene3D" id="3.30.572.10">
    <property type="entry name" value="Thymidylate synthase/dCMP hydroxymethylase domain"/>
    <property type="match status" value="1"/>
</dbReference>
<keyword evidence="7" id="KW-1185">Reference proteome</keyword>
<dbReference type="PANTHER" id="PTHR11548:SF9">
    <property type="entry name" value="THYMIDYLATE SYNTHASE"/>
    <property type="match status" value="1"/>
</dbReference>
<dbReference type="GO" id="GO:0004799">
    <property type="term" value="F:thymidylate synthase activity"/>
    <property type="evidence" value="ECO:0007669"/>
    <property type="project" value="UniProtKB-UniRule"/>
</dbReference>
<dbReference type="Proteomes" id="UP000033618">
    <property type="component" value="Unassembled WGS sequence"/>
</dbReference>
<feature type="binding site" description="in other chain" evidence="4">
    <location>
        <begin position="221"/>
        <end position="223"/>
    </location>
    <ligand>
        <name>dUMP</name>
        <dbReference type="ChEBI" id="CHEBI:246422"/>
        <note>ligand shared between dimeric partners</note>
    </ligand>
</feature>
<keyword evidence="4" id="KW-0963">Cytoplasm</keyword>
<evidence type="ECO:0000256" key="2">
    <source>
        <dbReference type="ARBA" id="ARBA00022603"/>
    </source>
</evidence>
<dbReference type="CDD" id="cd00351">
    <property type="entry name" value="TS_Pyrimidine_HMase"/>
    <property type="match status" value="1"/>
</dbReference>
<feature type="binding site" evidence="4">
    <location>
        <position position="183"/>
    </location>
    <ligand>
        <name>(6R)-5,10-methylene-5,6,7,8-tetrahydrofolate</name>
        <dbReference type="ChEBI" id="CHEBI:15636"/>
    </ligand>
</feature>
<dbReference type="InterPro" id="IPR036926">
    <property type="entry name" value="Thymidate_synth/dCMP_Mease_sf"/>
</dbReference>
<dbReference type="GO" id="GO:0006235">
    <property type="term" value="P:dTTP biosynthetic process"/>
    <property type="evidence" value="ECO:0007669"/>
    <property type="project" value="UniProtKB-UniRule"/>
</dbReference>
<dbReference type="STRING" id="28092.WM40_17520"/>
<comment type="catalytic activity">
    <reaction evidence="4">
        <text>dUMP + (6R)-5,10-methylene-5,6,7,8-tetrahydrofolate = 7,8-dihydrofolate + dTMP</text>
        <dbReference type="Rhea" id="RHEA:12104"/>
        <dbReference type="ChEBI" id="CHEBI:15636"/>
        <dbReference type="ChEBI" id="CHEBI:57451"/>
        <dbReference type="ChEBI" id="CHEBI:63528"/>
        <dbReference type="ChEBI" id="CHEBI:246422"/>
        <dbReference type="EC" id="2.1.1.45"/>
    </reaction>
</comment>
<name>A0A0F5JXJ9_9BURK</name>
<evidence type="ECO:0000313" key="7">
    <source>
        <dbReference type="Proteomes" id="UP000033618"/>
    </source>
</evidence>
<dbReference type="PANTHER" id="PTHR11548">
    <property type="entry name" value="THYMIDYLATE SYNTHASE 1"/>
    <property type="match status" value="1"/>
</dbReference>
<protein>
    <recommendedName>
        <fullName evidence="1 4">Thymidylate synthase</fullName>
        <shortName evidence="4">TS</shortName>
        <shortName evidence="4">TSase</shortName>
        <ecNumber evidence="1 4">2.1.1.45</ecNumber>
    </recommendedName>
</protein>
<sequence>MDQQYLAVLRQLLEQGHVKGDRTGTGTRSIFGVMYRHDLADGFPLLTTKKLHIRSILHELLWFLRGDTNLRYLHENKVTIWDEWATPEGELGPVYGAQWRKWPNPDGTSTDQISALVDSLIKKPNSRRHILNAWNVSFLPDESRSPVENAAAGRMALPPCHVMYQFNVTNGRLSCMLTQRSGDWFLGVPYNCASVAFLTHMLAQQVGLEPGEIIHSIGDAHLYSNHVEQAALQLTRAPRALPALKIHRRPASMFDYRFEDFEIADYDPHPHIAAPIAI</sequence>
<feature type="binding site" description="in other chain" evidence="4">
    <location>
        <begin position="180"/>
        <end position="183"/>
    </location>
    <ligand>
        <name>dUMP</name>
        <dbReference type="ChEBI" id="CHEBI:246422"/>
        <note>ligand shared between dimeric partners</note>
    </ligand>
</feature>
<dbReference type="PRINTS" id="PR00108">
    <property type="entry name" value="THYMDSNTHASE"/>
</dbReference>
<dbReference type="GO" id="GO:0005829">
    <property type="term" value="C:cytosol"/>
    <property type="evidence" value="ECO:0007669"/>
    <property type="project" value="TreeGrafter"/>
</dbReference>
<comment type="pathway">
    <text evidence="4">Pyrimidine metabolism; dTTP biosynthesis.</text>
</comment>
<dbReference type="EMBL" id="LAQU01000020">
    <property type="protein sequence ID" value="KKB62430.1"/>
    <property type="molecule type" value="Genomic_DNA"/>
</dbReference>
<dbReference type="GO" id="GO:0006231">
    <property type="term" value="P:dTMP biosynthetic process"/>
    <property type="evidence" value="ECO:0007669"/>
    <property type="project" value="UniProtKB-UniRule"/>
</dbReference>
<dbReference type="UniPathway" id="UPA00575"/>
<reference evidence="6 7" key="1">
    <citation type="submission" date="2015-03" db="EMBL/GenBank/DDBJ databases">
        <title>Draft Genome Sequence of Burkholderia andropogonis type strain ICMP2807, isolated from Sorghum bicolor.</title>
        <authorList>
            <person name="Lopes-Santos L."/>
            <person name="Castro D.B."/>
            <person name="Ottoboni L.M."/>
            <person name="Park D."/>
            <person name="Weirc B.S."/>
            <person name="Destefano S.A."/>
        </authorList>
    </citation>
    <scope>NUCLEOTIDE SEQUENCE [LARGE SCALE GENOMIC DNA]</scope>
    <source>
        <strain evidence="6 7">ICMP2807</strain>
    </source>
</reference>
<feature type="binding site" evidence="4">
    <location>
        <position position="52"/>
    </location>
    <ligand>
        <name>(6R)-5,10-methylene-5,6,7,8-tetrahydrofolate</name>
        <dbReference type="ChEBI" id="CHEBI:15636"/>
    </ligand>
</feature>
<dbReference type="Pfam" id="PF00303">
    <property type="entry name" value="Thymidylat_synt"/>
    <property type="match status" value="1"/>
</dbReference>
<evidence type="ECO:0000256" key="1">
    <source>
        <dbReference type="ARBA" id="ARBA00011947"/>
    </source>
</evidence>
<comment type="function">
    <text evidence="4">Catalyzes the reductive methylation of 2'-deoxyuridine-5'-monophosphate (dUMP) to 2'-deoxythymidine-5'-monophosphate (dTMP) while utilizing 5,10-methylenetetrahydrofolate (mTHF) as the methyl donor and reductant in the reaction, yielding dihydrofolate (DHF) as a by-product. This enzymatic reaction provides an intracellular de novo source of dTMP, an essential precursor for DNA biosynthesis.</text>
</comment>
<dbReference type="GO" id="GO:0032259">
    <property type="term" value="P:methylation"/>
    <property type="evidence" value="ECO:0007669"/>
    <property type="project" value="UniProtKB-KW"/>
</dbReference>
<dbReference type="InterPro" id="IPR045097">
    <property type="entry name" value="Thymidate_synth/dCMP_Mease"/>
</dbReference>
<dbReference type="InterPro" id="IPR000398">
    <property type="entry name" value="Thymidylate_synthase"/>
</dbReference>
<evidence type="ECO:0000256" key="3">
    <source>
        <dbReference type="ARBA" id="ARBA00022679"/>
    </source>
</evidence>